<protein>
    <submittedName>
        <fullName evidence="1">Uncharacterized protein</fullName>
    </submittedName>
</protein>
<proteinExistence type="predicted"/>
<comment type="caution">
    <text evidence="1">The sequence shown here is derived from an EMBL/GenBank/DDBJ whole genome shotgun (WGS) entry which is preliminary data.</text>
</comment>
<name>A0A9K3J173_HELAN</name>
<evidence type="ECO:0000313" key="2">
    <source>
        <dbReference type="Proteomes" id="UP000215914"/>
    </source>
</evidence>
<sequence length="51" mass="5791">MRHNFVSICDTFFSVGKFGSKMATFLVVYRLASAKCKNKPQAKEFGKFLNP</sequence>
<dbReference type="EMBL" id="MNCJ02000320">
    <property type="protein sequence ID" value="KAF5806966.1"/>
    <property type="molecule type" value="Genomic_DNA"/>
</dbReference>
<reference evidence="1" key="2">
    <citation type="submission" date="2020-06" db="EMBL/GenBank/DDBJ databases">
        <title>Helianthus annuus Genome sequencing and assembly Release 2.</title>
        <authorList>
            <person name="Gouzy J."/>
            <person name="Langlade N."/>
            <person name="Munos S."/>
        </authorList>
    </citation>
    <scope>NUCLEOTIDE SEQUENCE</scope>
    <source>
        <tissue evidence="1">Leaves</tissue>
    </source>
</reference>
<keyword evidence="2" id="KW-1185">Reference proteome</keyword>
<organism evidence="1 2">
    <name type="scientific">Helianthus annuus</name>
    <name type="common">Common sunflower</name>
    <dbReference type="NCBI Taxonomy" id="4232"/>
    <lineage>
        <taxon>Eukaryota</taxon>
        <taxon>Viridiplantae</taxon>
        <taxon>Streptophyta</taxon>
        <taxon>Embryophyta</taxon>
        <taxon>Tracheophyta</taxon>
        <taxon>Spermatophyta</taxon>
        <taxon>Magnoliopsida</taxon>
        <taxon>eudicotyledons</taxon>
        <taxon>Gunneridae</taxon>
        <taxon>Pentapetalae</taxon>
        <taxon>asterids</taxon>
        <taxon>campanulids</taxon>
        <taxon>Asterales</taxon>
        <taxon>Asteraceae</taxon>
        <taxon>Asteroideae</taxon>
        <taxon>Heliantheae alliance</taxon>
        <taxon>Heliantheae</taxon>
        <taxon>Helianthus</taxon>
    </lineage>
</organism>
<accession>A0A9K3J173</accession>
<dbReference type="Proteomes" id="UP000215914">
    <property type="component" value="Unassembled WGS sequence"/>
</dbReference>
<evidence type="ECO:0000313" key="1">
    <source>
        <dbReference type="EMBL" id="KAF5806966.1"/>
    </source>
</evidence>
<dbReference type="AlphaFoldDB" id="A0A9K3J173"/>
<dbReference type="Gramene" id="mRNA:HanXRQr2_Chr05g0227721">
    <property type="protein sequence ID" value="CDS:HanXRQr2_Chr05g0227721.1"/>
    <property type="gene ID" value="HanXRQr2_Chr05g0227721"/>
</dbReference>
<reference evidence="1" key="1">
    <citation type="journal article" date="2017" name="Nature">
        <title>The sunflower genome provides insights into oil metabolism, flowering and Asterid evolution.</title>
        <authorList>
            <person name="Badouin H."/>
            <person name="Gouzy J."/>
            <person name="Grassa C.J."/>
            <person name="Murat F."/>
            <person name="Staton S.E."/>
            <person name="Cottret L."/>
            <person name="Lelandais-Briere C."/>
            <person name="Owens G.L."/>
            <person name="Carrere S."/>
            <person name="Mayjonade B."/>
            <person name="Legrand L."/>
            <person name="Gill N."/>
            <person name="Kane N.C."/>
            <person name="Bowers J.E."/>
            <person name="Hubner S."/>
            <person name="Bellec A."/>
            <person name="Berard A."/>
            <person name="Berges H."/>
            <person name="Blanchet N."/>
            <person name="Boniface M.C."/>
            <person name="Brunel D."/>
            <person name="Catrice O."/>
            <person name="Chaidir N."/>
            <person name="Claudel C."/>
            <person name="Donnadieu C."/>
            <person name="Faraut T."/>
            <person name="Fievet G."/>
            <person name="Helmstetter N."/>
            <person name="King M."/>
            <person name="Knapp S.J."/>
            <person name="Lai Z."/>
            <person name="Le Paslier M.C."/>
            <person name="Lippi Y."/>
            <person name="Lorenzon L."/>
            <person name="Mandel J.R."/>
            <person name="Marage G."/>
            <person name="Marchand G."/>
            <person name="Marquand E."/>
            <person name="Bret-Mestries E."/>
            <person name="Morien E."/>
            <person name="Nambeesan S."/>
            <person name="Nguyen T."/>
            <person name="Pegot-Espagnet P."/>
            <person name="Pouilly N."/>
            <person name="Raftis F."/>
            <person name="Sallet E."/>
            <person name="Schiex T."/>
            <person name="Thomas J."/>
            <person name="Vandecasteele C."/>
            <person name="Vares D."/>
            <person name="Vear F."/>
            <person name="Vautrin S."/>
            <person name="Crespi M."/>
            <person name="Mangin B."/>
            <person name="Burke J.M."/>
            <person name="Salse J."/>
            <person name="Munos S."/>
            <person name="Vincourt P."/>
            <person name="Rieseberg L.H."/>
            <person name="Langlade N.B."/>
        </authorList>
    </citation>
    <scope>NUCLEOTIDE SEQUENCE</scope>
    <source>
        <tissue evidence="1">Leaves</tissue>
    </source>
</reference>
<gene>
    <name evidence="1" type="ORF">HanXRQr2_Chr05g0227721</name>
</gene>